<organism evidence="9 10">
    <name type="scientific">Thalassospira xiamenensis M-5 = DSM 17429</name>
    <dbReference type="NCBI Taxonomy" id="1123366"/>
    <lineage>
        <taxon>Bacteria</taxon>
        <taxon>Pseudomonadati</taxon>
        <taxon>Pseudomonadota</taxon>
        <taxon>Alphaproteobacteria</taxon>
        <taxon>Rhodospirillales</taxon>
        <taxon>Thalassospiraceae</taxon>
        <taxon>Thalassospira</taxon>
    </lineage>
</organism>
<keyword evidence="4" id="KW-0223">Dioxygenase</keyword>
<evidence type="ECO:0000256" key="2">
    <source>
        <dbReference type="ARBA" id="ARBA00007757"/>
    </source>
</evidence>
<dbReference type="CDD" id="cd02208">
    <property type="entry name" value="cupin_RmlC-like"/>
    <property type="match status" value="1"/>
</dbReference>
<evidence type="ECO:0000313" key="9">
    <source>
        <dbReference type="EMBL" id="AJD53506.1"/>
    </source>
</evidence>
<dbReference type="PANTHER" id="PTHR11056:SF0">
    <property type="entry name" value="HOMOGENTISATE 1,2-DIOXYGENASE"/>
    <property type="match status" value="1"/>
</dbReference>
<comment type="similarity">
    <text evidence="2">Belongs to the homogentisate dioxygenase family.</text>
</comment>
<dbReference type="GO" id="GO:0046872">
    <property type="term" value="F:metal ion binding"/>
    <property type="evidence" value="ECO:0007669"/>
    <property type="project" value="UniProtKB-KW"/>
</dbReference>
<evidence type="ECO:0000256" key="7">
    <source>
        <dbReference type="PIRSR" id="PIRSR605708-2"/>
    </source>
</evidence>
<reference evidence="9 10" key="1">
    <citation type="journal article" date="2012" name="J. Bacteriol.">
        <title>Genome sequence of Thalassospira xiamenensis type strain M-5.</title>
        <authorList>
            <person name="Lai Q."/>
            <person name="Shao Z."/>
        </authorList>
    </citation>
    <scope>NUCLEOTIDE SEQUENCE [LARGE SCALE GENOMIC DNA]</scope>
    <source>
        <strain evidence="9 10">M-5</strain>
    </source>
</reference>
<evidence type="ECO:0000313" key="10">
    <source>
        <dbReference type="Proteomes" id="UP000007127"/>
    </source>
</evidence>
<dbReference type="GO" id="GO:0006559">
    <property type="term" value="P:L-phenylalanine catabolic process"/>
    <property type="evidence" value="ECO:0007669"/>
    <property type="project" value="InterPro"/>
</dbReference>
<protein>
    <submittedName>
        <fullName evidence="9">Homogentisate 1,2-dioxygenase</fullName>
    </submittedName>
</protein>
<dbReference type="EMBL" id="CP004388">
    <property type="protein sequence ID" value="AJD53506.1"/>
    <property type="molecule type" value="Genomic_DNA"/>
</dbReference>
<dbReference type="Pfam" id="PF20510">
    <property type="entry name" value="HgmA_N"/>
    <property type="match status" value="1"/>
</dbReference>
<feature type="domain" description="Homogentisate 1,2-dioxygenase N-terminal" evidence="8">
    <location>
        <begin position="101"/>
        <end position="245"/>
    </location>
</feature>
<dbReference type="InterPro" id="IPR046452">
    <property type="entry name" value="HgmA_N"/>
</dbReference>
<dbReference type="SUPFAM" id="SSF51182">
    <property type="entry name" value="RmlC-like cupins"/>
    <property type="match status" value="1"/>
</dbReference>
<dbReference type="GO" id="GO:0005737">
    <property type="term" value="C:cytoplasm"/>
    <property type="evidence" value="ECO:0007669"/>
    <property type="project" value="TreeGrafter"/>
</dbReference>
<name>A0AB72UGM2_9PROT</name>
<keyword evidence="6 7" id="KW-0408">Iron</keyword>
<feature type="binding site" evidence="7">
    <location>
        <position position="307"/>
    </location>
    <ligand>
        <name>Fe cation</name>
        <dbReference type="ChEBI" id="CHEBI:24875"/>
    </ligand>
</feature>
<proteinExistence type="inferred from homology"/>
<feature type="binding site" evidence="7">
    <location>
        <position position="337"/>
    </location>
    <ligand>
        <name>Fe cation</name>
        <dbReference type="ChEBI" id="CHEBI:24875"/>
    </ligand>
</feature>
<accession>A0AB72UGM2</accession>
<dbReference type="InterPro" id="IPR005708">
    <property type="entry name" value="Homogentis_dOase"/>
</dbReference>
<dbReference type="InterPro" id="IPR011051">
    <property type="entry name" value="RmlC_Cupin_sf"/>
</dbReference>
<feature type="binding site" evidence="7">
    <location>
        <position position="301"/>
    </location>
    <ligand>
        <name>Fe cation</name>
        <dbReference type="ChEBI" id="CHEBI:24875"/>
    </ligand>
</feature>
<gene>
    <name evidence="9" type="ORF">TH3_17020</name>
</gene>
<evidence type="ECO:0000256" key="5">
    <source>
        <dbReference type="ARBA" id="ARBA00023002"/>
    </source>
</evidence>
<comment type="cofactor">
    <cofactor evidence="1 7">
        <name>Fe cation</name>
        <dbReference type="ChEBI" id="CHEBI:24875"/>
    </cofactor>
</comment>
<dbReference type="PANTHER" id="PTHR11056">
    <property type="entry name" value="HOMOGENTISATE 1,2-DIOXYGENASE"/>
    <property type="match status" value="1"/>
</dbReference>
<dbReference type="Gene3D" id="2.60.120.10">
    <property type="entry name" value="Jelly Rolls"/>
    <property type="match status" value="2"/>
</dbReference>
<dbReference type="Proteomes" id="UP000007127">
    <property type="component" value="Chromosome"/>
</dbReference>
<dbReference type="GO" id="GO:0004411">
    <property type="term" value="F:homogentisate 1,2-dioxygenase activity"/>
    <property type="evidence" value="ECO:0007669"/>
    <property type="project" value="InterPro"/>
</dbReference>
<dbReference type="GO" id="GO:0006570">
    <property type="term" value="P:tyrosine metabolic process"/>
    <property type="evidence" value="ECO:0007669"/>
    <property type="project" value="InterPro"/>
</dbReference>
<dbReference type="AlphaFoldDB" id="A0AB72UGM2"/>
<evidence type="ECO:0000256" key="3">
    <source>
        <dbReference type="ARBA" id="ARBA00022723"/>
    </source>
</evidence>
<sequence>MADPAGRCQVKNWIRLPNSEGNCVAASKNAAGSTNSPSVTVHEREIGRNGFLGPSAHIYHKHPPAGWASFEGPLRPRAFDLNKLAAGPDCPLQARRIVHNAVMEVRYWRLDGKMHALARNADGDTLAFVHNGSGALYCDYGHMPYRDGDYILLPRGTAWRFEATDPSEFLFIEATNDAFGLPNDTQSAGHPSINPTSFEVPRLDDKFRAQQDEAYWEIHIKRRNAISTLTYPYNPLDAVGWQGDLSVVRLNWRDLRQDRQPGQPVPPAAHSTFVANRFAISTFVPKIGEGESGTLRVPFYHSNEDYDEFIFYHRGEFYSRGNIKPGMATFHPSGFPHGPHPCSYQKTMIKVPVETDEVAVMIDCADMVNIDESIPDGAEWKAYVNTWEKAKETL</sequence>
<evidence type="ECO:0000259" key="8">
    <source>
        <dbReference type="Pfam" id="PF20510"/>
    </source>
</evidence>
<dbReference type="KEGG" id="txi:TH3_17020"/>
<dbReference type="InterPro" id="IPR014710">
    <property type="entry name" value="RmlC-like_jellyroll"/>
</dbReference>
<keyword evidence="5" id="KW-0560">Oxidoreductase</keyword>
<keyword evidence="3 7" id="KW-0479">Metal-binding</keyword>
<evidence type="ECO:0000256" key="4">
    <source>
        <dbReference type="ARBA" id="ARBA00022964"/>
    </source>
</evidence>
<evidence type="ECO:0000256" key="1">
    <source>
        <dbReference type="ARBA" id="ARBA00001962"/>
    </source>
</evidence>
<evidence type="ECO:0000256" key="6">
    <source>
        <dbReference type="ARBA" id="ARBA00023004"/>
    </source>
</evidence>